<dbReference type="AlphaFoldDB" id="A0A4R8MGG5"/>
<accession>A0A4R8MGG5</accession>
<proteinExistence type="predicted"/>
<dbReference type="OrthoDB" id="1449138at2"/>
<dbReference type="RefSeq" id="WP_042506494.1">
    <property type="nucleotide sequence ID" value="NZ_CANLRM010000001.1"/>
</dbReference>
<dbReference type="Proteomes" id="UP000294824">
    <property type="component" value="Unassembled WGS sequence"/>
</dbReference>
<evidence type="ECO:0000313" key="2">
    <source>
        <dbReference type="Proteomes" id="UP000294824"/>
    </source>
</evidence>
<dbReference type="EMBL" id="SORL01000007">
    <property type="protein sequence ID" value="TDY63607.1"/>
    <property type="molecule type" value="Genomic_DNA"/>
</dbReference>
<sequence>MNAIKKHIIFKSLTVLLALMLFVPAGVKMAHVFAHHHHKVCTNGDNLHIHQVDLDCEFHKFQINNNFSFSDYTFTFFIEKETPIELVSQYSFISEFQRLQASLRGPPVLI</sequence>
<organism evidence="1 2">
    <name type="scientific">Algibacter lectus</name>
    <dbReference type="NCBI Taxonomy" id="221126"/>
    <lineage>
        <taxon>Bacteria</taxon>
        <taxon>Pseudomonadati</taxon>
        <taxon>Bacteroidota</taxon>
        <taxon>Flavobacteriia</taxon>
        <taxon>Flavobacteriales</taxon>
        <taxon>Flavobacteriaceae</taxon>
        <taxon>Algibacter</taxon>
    </lineage>
</organism>
<protein>
    <submittedName>
        <fullName evidence="1">Uncharacterized protein</fullName>
    </submittedName>
</protein>
<reference evidence="1 2" key="1">
    <citation type="submission" date="2019-03" db="EMBL/GenBank/DDBJ databases">
        <title>Genomic Encyclopedia of Type Strains, Phase III (KMG-III): the genomes of soil and plant-associated and newly described type strains.</title>
        <authorList>
            <person name="Whitman W."/>
        </authorList>
    </citation>
    <scope>NUCLEOTIDE SEQUENCE [LARGE SCALE GENOMIC DNA]</scope>
    <source>
        <strain evidence="1 2">CECT 8301</strain>
    </source>
</reference>
<evidence type="ECO:0000313" key="1">
    <source>
        <dbReference type="EMBL" id="TDY63607.1"/>
    </source>
</evidence>
<keyword evidence="2" id="KW-1185">Reference proteome</keyword>
<name>A0A4R8MGG5_9FLAO</name>
<comment type="caution">
    <text evidence="1">The sequence shown here is derived from an EMBL/GenBank/DDBJ whole genome shotgun (WGS) entry which is preliminary data.</text>
</comment>
<gene>
    <name evidence="1" type="ORF">DFQ06_0496</name>
</gene>